<feature type="transmembrane region" description="Helical" evidence="1">
    <location>
        <begin position="60"/>
        <end position="80"/>
    </location>
</feature>
<proteinExistence type="predicted"/>
<protein>
    <recommendedName>
        <fullName evidence="2">DUF6533 domain-containing protein</fullName>
    </recommendedName>
</protein>
<dbReference type="AlphaFoldDB" id="A0A0W0GAG5"/>
<accession>A0A0W0GAG5</accession>
<comment type="caution">
    <text evidence="3">The sequence shown here is derived from an EMBL/GenBank/DDBJ whole genome shotgun (WGS) entry which is preliminary data.</text>
</comment>
<dbReference type="InterPro" id="IPR045340">
    <property type="entry name" value="DUF6533"/>
</dbReference>
<keyword evidence="1" id="KW-1133">Transmembrane helix</keyword>
<keyword evidence="1" id="KW-0472">Membrane</keyword>
<dbReference type="EMBL" id="LATX01000668">
    <property type="protein sequence ID" value="KTB45564.1"/>
    <property type="molecule type" value="Genomic_DNA"/>
</dbReference>
<feature type="domain" description="DUF6533" evidence="2">
    <location>
        <begin position="27"/>
        <end position="71"/>
    </location>
</feature>
<dbReference type="Pfam" id="PF20151">
    <property type="entry name" value="DUF6533"/>
    <property type="match status" value="1"/>
</dbReference>
<keyword evidence="1" id="KW-0812">Transmembrane</keyword>
<gene>
    <name evidence="3" type="ORF">WG66_1911</name>
</gene>
<feature type="transmembrane region" description="Helical" evidence="1">
    <location>
        <begin position="246"/>
        <end position="269"/>
    </location>
</feature>
<feature type="transmembrane region" description="Helical" evidence="1">
    <location>
        <begin position="111"/>
        <end position="134"/>
    </location>
</feature>
<feature type="transmembrane region" description="Helical" evidence="1">
    <location>
        <begin position="198"/>
        <end position="220"/>
    </location>
</feature>
<feature type="transmembrane region" description="Helical" evidence="1">
    <location>
        <begin position="146"/>
        <end position="171"/>
    </location>
</feature>
<feature type="transmembrane region" description="Helical" evidence="1">
    <location>
        <begin position="27"/>
        <end position="48"/>
    </location>
</feature>
<evidence type="ECO:0000259" key="2">
    <source>
        <dbReference type="Pfam" id="PF20151"/>
    </source>
</evidence>
<evidence type="ECO:0000313" key="4">
    <source>
        <dbReference type="Proteomes" id="UP000054988"/>
    </source>
</evidence>
<evidence type="ECO:0000313" key="3">
    <source>
        <dbReference type="EMBL" id="KTB45564.1"/>
    </source>
</evidence>
<organism evidence="3 4">
    <name type="scientific">Moniliophthora roreri</name>
    <name type="common">Frosty pod rot fungus</name>
    <name type="synonym">Monilia roreri</name>
    <dbReference type="NCBI Taxonomy" id="221103"/>
    <lineage>
        <taxon>Eukaryota</taxon>
        <taxon>Fungi</taxon>
        <taxon>Dikarya</taxon>
        <taxon>Basidiomycota</taxon>
        <taxon>Agaricomycotina</taxon>
        <taxon>Agaricomycetes</taxon>
        <taxon>Agaricomycetidae</taxon>
        <taxon>Agaricales</taxon>
        <taxon>Marasmiineae</taxon>
        <taxon>Marasmiaceae</taxon>
        <taxon>Moniliophthora</taxon>
    </lineage>
</organism>
<reference evidence="3 4" key="1">
    <citation type="submission" date="2015-12" db="EMBL/GenBank/DDBJ databases">
        <title>Draft genome sequence of Moniliophthora roreri, the causal agent of frosty pod rot of cacao.</title>
        <authorList>
            <person name="Aime M.C."/>
            <person name="Diaz-Valderrama J.R."/>
            <person name="Kijpornyongpan T."/>
            <person name="Phillips-Mora W."/>
        </authorList>
    </citation>
    <scope>NUCLEOTIDE SEQUENCE [LARGE SCALE GENOMIC DNA]</scope>
    <source>
        <strain evidence="3 4">MCA 2952</strain>
    </source>
</reference>
<evidence type="ECO:0000256" key="1">
    <source>
        <dbReference type="SAM" id="Phobius"/>
    </source>
</evidence>
<sequence length="354" mass="39090">MSAPDAGGLAALQALFTVLDQNRKVDYMSLSAIAFLAYDIIIMFDAEVEFVWSAVWSLPKILYIFARYYGIAFLILEFAVKQQLGLSLKVRLSISDYYDISNRFRSSVGAIYGSTLCGGGAIIFTTTINAILVMRLHALYGKKVKVLLWLLFLLIGEFAAELYISTLVGIATDKTTMLAPPGIPLGGCLATAPQNLTLVAWVPCLIAATIFFFMTLYQMFDSLSRRSAKLQLEDLQQSFTPLLRSFYVDGAIYFSLIATILLICTVTTITLDGPLIQIALPWLIAIYSFSGSRLVLNLRRTALGEKSAATWEDTMSFRVADHGQSGNSGSSGSNGDFPMNRLPIRIHREEQYDV</sequence>
<dbReference type="Proteomes" id="UP000054988">
    <property type="component" value="Unassembled WGS sequence"/>
</dbReference>
<feature type="transmembrane region" description="Helical" evidence="1">
    <location>
        <begin position="275"/>
        <end position="296"/>
    </location>
</feature>
<name>A0A0W0GAG5_MONRR</name>
<dbReference type="eggNOG" id="ENOG502STIE">
    <property type="taxonomic scope" value="Eukaryota"/>
</dbReference>